<protein>
    <submittedName>
        <fullName evidence="9">Putative RNA-directed DNA polymerase</fullName>
        <ecNumber evidence="9">2.7.7.49</ecNumber>
    </submittedName>
</protein>
<feature type="domain" description="Integrase catalytic" evidence="8">
    <location>
        <begin position="538"/>
        <end position="714"/>
    </location>
</feature>
<dbReference type="InterPro" id="IPR025724">
    <property type="entry name" value="GAG-pre-integrase_dom"/>
</dbReference>
<dbReference type="Gene3D" id="3.30.420.10">
    <property type="entry name" value="Ribonuclease H-like superfamily/Ribonuclease H"/>
    <property type="match status" value="1"/>
</dbReference>
<dbReference type="GO" id="GO:0003676">
    <property type="term" value="F:nucleic acid binding"/>
    <property type="evidence" value="ECO:0007669"/>
    <property type="project" value="InterPro"/>
</dbReference>
<feature type="region of interest" description="Disordered" evidence="6">
    <location>
        <begin position="277"/>
        <end position="298"/>
    </location>
</feature>
<comment type="caution">
    <text evidence="9">The sequence shown here is derived from an EMBL/GenBank/DDBJ whole genome shotgun (WGS) entry which is preliminary data.</text>
</comment>
<dbReference type="Pfam" id="PF00665">
    <property type="entry name" value="rve"/>
    <property type="match status" value="1"/>
</dbReference>
<accession>A0A2P6QGJ4</accession>
<keyword evidence="5" id="KW-0862">Zinc</keyword>
<evidence type="ECO:0000256" key="5">
    <source>
        <dbReference type="PROSITE-ProRule" id="PRU00047"/>
    </source>
</evidence>
<keyword evidence="9" id="KW-0548">Nucleotidyltransferase</keyword>
<dbReference type="SUPFAM" id="SSF56672">
    <property type="entry name" value="DNA/RNA polymerases"/>
    <property type="match status" value="1"/>
</dbReference>
<evidence type="ECO:0000256" key="4">
    <source>
        <dbReference type="ARBA" id="ARBA00022801"/>
    </source>
</evidence>
<proteinExistence type="predicted"/>
<dbReference type="PANTHER" id="PTHR42648:SF18">
    <property type="entry name" value="RETROTRANSPOSON, UNCLASSIFIED-LIKE PROTEIN"/>
    <property type="match status" value="1"/>
</dbReference>
<dbReference type="Pfam" id="PF22936">
    <property type="entry name" value="Pol_BBD"/>
    <property type="match status" value="1"/>
</dbReference>
<dbReference type="InterPro" id="IPR001584">
    <property type="entry name" value="Integrase_cat-core"/>
</dbReference>
<dbReference type="EMBL" id="PDCK01000043">
    <property type="protein sequence ID" value="PRQ33299.1"/>
    <property type="molecule type" value="Genomic_DNA"/>
</dbReference>
<keyword evidence="4" id="KW-0378">Hydrolase</keyword>
<dbReference type="Pfam" id="PF14223">
    <property type="entry name" value="Retrotran_gag_2"/>
    <property type="match status" value="1"/>
</dbReference>
<dbReference type="InterPro" id="IPR001878">
    <property type="entry name" value="Znf_CCHC"/>
</dbReference>
<keyword evidence="9" id="KW-0695">RNA-directed DNA polymerase</keyword>
<gene>
    <name evidence="9" type="ORF">RchiOBHm_Chr5g0056061</name>
</gene>
<evidence type="ECO:0000256" key="1">
    <source>
        <dbReference type="ARBA" id="ARBA00022670"/>
    </source>
</evidence>
<keyword evidence="9" id="KW-0808">Transferase</keyword>
<dbReference type="GO" id="GO:0004190">
    <property type="term" value="F:aspartic-type endopeptidase activity"/>
    <property type="evidence" value="ECO:0007669"/>
    <property type="project" value="UniProtKB-KW"/>
</dbReference>
<dbReference type="GO" id="GO:0008270">
    <property type="term" value="F:zinc ion binding"/>
    <property type="evidence" value="ECO:0007669"/>
    <property type="project" value="UniProtKB-KW"/>
</dbReference>
<name>A0A2P6QGJ4_ROSCH</name>
<dbReference type="InterPro" id="IPR012337">
    <property type="entry name" value="RNaseH-like_sf"/>
</dbReference>
<organism evidence="9 10">
    <name type="scientific">Rosa chinensis</name>
    <name type="common">China rose</name>
    <dbReference type="NCBI Taxonomy" id="74649"/>
    <lineage>
        <taxon>Eukaryota</taxon>
        <taxon>Viridiplantae</taxon>
        <taxon>Streptophyta</taxon>
        <taxon>Embryophyta</taxon>
        <taxon>Tracheophyta</taxon>
        <taxon>Spermatophyta</taxon>
        <taxon>Magnoliopsida</taxon>
        <taxon>eudicotyledons</taxon>
        <taxon>Gunneridae</taxon>
        <taxon>Pentapetalae</taxon>
        <taxon>rosids</taxon>
        <taxon>fabids</taxon>
        <taxon>Rosales</taxon>
        <taxon>Rosaceae</taxon>
        <taxon>Rosoideae</taxon>
        <taxon>Rosoideae incertae sedis</taxon>
        <taxon>Rosa</taxon>
    </lineage>
</organism>
<dbReference type="InterPro" id="IPR039537">
    <property type="entry name" value="Retrotran_Ty1/copia-like"/>
</dbReference>
<evidence type="ECO:0000259" key="7">
    <source>
        <dbReference type="PROSITE" id="PS50158"/>
    </source>
</evidence>
<dbReference type="PROSITE" id="PS50158">
    <property type="entry name" value="ZF_CCHC"/>
    <property type="match status" value="1"/>
</dbReference>
<dbReference type="GO" id="GO:0003964">
    <property type="term" value="F:RNA-directed DNA polymerase activity"/>
    <property type="evidence" value="ECO:0007669"/>
    <property type="project" value="UniProtKB-KW"/>
</dbReference>
<dbReference type="SUPFAM" id="SSF57756">
    <property type="entry name" value="Retrovirus zinc finger-like domains"/>
    <property type="match status" value="1"/>
</dbReference>
<dbReference type="InterPro" id="IPR043502">
    <property type="entry name" value="DNA/RNA_pol_sf"/>
</dbReference>
<sequence>MTILLLYPQLINYKRASLLSPRCAARSLSPLSSMCSMLSLSSLLDDWDSGGRGEHNLHGRGGKEGFSGGGSSDIATGYRIPVAGDRALAKSPMTGYVEPQARAELTEAQQRQLEEVEQKDQKIKNYLFQAIDMTILEQILEKRTSKDIWDSMKKKYAGNARVKRAALQSLRRDWEIMEMKVGETITEYFARVMNLSNKMRSNGEDMKDVTVVEKILRTLTEKYNYVVVSIEESKDIDSLTIDELQSSLVVHEQKFNRNGSGSSGEEHALKVTIDERNKGGRGRGSFRGRGRGGGRGQRGFSKATVECYRCHKLGHFQYECPTWDKQANYAELDEQEEMLLMAYVENIGASREEIWFLDSGCSNHMCGNKVLFAELNKSFQHTVRLGNNTRMKVSGKGNVKLEVNGVNCVIGDVFYVPELKNNLLSIGQLQERGLAILIHYGKCKIYHPQKGLIIQSEMTANRMFVLVARIEPTLSDSNQEICFNTTTQDLTHLWHCRLGHISNTGLQTLQRKKMVHGLPQLPALDVVCVDCLKGKQHREPIPKRSTWRATQRLELIHADLCGPISPISNSGKKYVLCLIDDYSRKAWSYFLNEKSETFAVFKFFKILVEKETSLAIKCLRTDRGGEFTSAEFNSFCKENGIRRQLTTAYTPQQNGVAERKNRTVMNSVRCMLFEKGIPKPFWPEAVKWTVYVLNRCPTVALKDTTPEEVWSGVKPSVEHLRVFGCVCHVHVPDVKRTKLENKSTSGVFLGISDESKGYRIYDPLTKKIMTSRDVVFEEKRKWDWDKSYEQQVLVDLEWGESEDEVIENLSDNEDEDAVVGEDVVVDDEDAVVSPSSSSSEEARNRRLPIWMDDYVSGEGLQKAMGSEDWRRAMETEIKSIEKNETWVLTDLPEGAKKIGVKWVYKTKLNEHGEVEKLKARLVAKGYVQEYGIDYSEVFAPVARMDTVRIILALAAHKNWKVYQLDVKSAFLHGELMEDVYVEQPKGFEKKEELNKVYKLRKALYGLKQAPRAWFSRIEAYFLREGFEKCPSEQTPFVKTNNRGKLLIVSLYVDDLIYTGNDDAMMREFKDSMMKEFDMSDLGKMRYFLGLEVQQLQDGIFISQKKYAMDVLRRFGMEKSNAVLNPIVPGFKISKDESGIEVDGMFYKQLVGSLMYLTSTRPDLMYAVSLIARYMSQPTELHLMATKRVLRYVKGTVGFGILYKKEASGVLTAYTDSDYAGCLEDRKSTSGYAFMMSSGAVAWSSRKQPIVTLSTTEAKFVAAAACACQAIWMKRVLKMLGCEGDKCTTVFCDNSSTIKLSKNLVMHGRSKHIGVRFHFLRDLSKEGVVQLVHCGSQEQIADVLTKPLKLEQFQKLRGLLGVRS</sequence>
<dbReference type="InterPro" id="IPR036397">
    <property type="entry name" value="RNaseH_sf"/>
</dbReference>
<dbReference type="PROSITE" id="PS50994">
    <property type="entry name" value="INTEGRASE"/>
    <property type="match status" value="1"/>
</dbReference>
<evidence type="ECO:0000313" key="9">
    <source>
        <dbReference type="EMBL" id="PRQ33299.1"/>
    </source>
</evidence>
<dbReference type="Pfam" id="PF07727">
    <property type="entry name" value="RVT_2"/>
    <property type="match status" value="1"/>
</dbReference>
<dbReference type="Gramene" id="PRQ33299">
    <property type="protein sequence ID" value="PRQ33299"/>
    <property type="gene ID" value="RchiOBHm_Chr5g0056061"/>
</dbReference>
<dbReference type="Pfam" id="PF25597">
    <property type="entry name" value="SH3_retrovirus"/>
    <property type="match status" value="1"/>
</dbReference>
<dbReference type="SUPFAM" id="SSF53098">
    <property type="entry name" value="Ribonuclease H-like"/>
    <property type="match status" value="1"/>
</dbReference>
<keyword evidence="3" id="KW-0064">Aspartyl protease</keyword>
<dbReference type="InterPro" id="IPR013103">
    <property type="entry name" value="RVT_2"/>
</dbReference>
<dbReference type="EC" id="2.7.7.49" evidence="9"/>
<keyword evidence="5" id="KW-0863">Zinc-finger</keyword>
<dbReference type="Proteomes" id="UP000238479">
    <property type="component" value="Chromosome 5"/>
</dbReference>
<evidence type="ECO:0000256" key="3">
    <source>
        <dbReference type="ARBA" id="ARBA00022750"/>
    </source>
</evidence>
<evidence type="ECO:0000256" key="2">
    <source>
        <dbReference type="ARBA" id="ARBA00022723"/>
    </source>
</evidence>
<keyword evidence="10" id="KW-1185">Reference proteome</keyword>
<dbReference type="InterPro" id="IPR036875">
    <property type="entry name" value="Znf_CCHC_sf"/>
</dbReference>
<dbReference type="OMA" id="QTHANDN"/>
<feature type="domain" description="CCHC-type" evidence="7">
    <location>
        <begin position="307"/>
        <end position="321"/>
    </location>
</feature>
<evidence type="ECO:0000259" key="8">
    <source>
        <dbReference type="PROSITE" id="PS50994"/>
    </source>
</evidence>
<dbReference type="InterPro" id="IPR057670">
    <property type="entry name" value="SH3_retrovirus"/>
</dbReference>
<dbReference type="GO" id="GO:0015074">
    <property type="term" value="P:DNA integration"/>
    <property type="evidence" value="ECO:0007669"/>
    <property type="project" value="InterPro"/>
</dbReference>
<dbReference type="InterPro" id="IPR054722">
    <property type="entry name" value="PolX-like_BBD"/>
</dbReference>
<reference evidence="9 10" key="1">
    <citation type="journal article" date="2018" name="Nat. Genet.">
        <title>The Rosa genome provides new insights in the design of modern roses.</title>
        <authorList>
            <person name="Bendahmane M."/>
        </authorList>
    </citation>
    <scope>NUCLEOTIDE SEQUENCE [LARGE SCALE GENOMIC DNA]</scope>
    <source>
        <strain evidence="10">cv. Old Blush</strain>
    </source>
</reference>
<feature type="compositionally biased region" description="Basic residues" evidence="6">
    <location>
        <begin position="279"/>
        <end position="292"/>
    </location>
</feature>
<evidence type="ECO:0000313" key="10">
    <source>
        <dbReference type="Proteomes" id="UP000238479"/>
    </source>
</evidence>
<dbReference type="CDD" id="cd09272">
    <property type="entry name" value="RNase_HI_RT_Ty1"/>
    <property type="match status" value="1"/>
</dbReference>
<dbReference type="PANTHER" id="PTHR42648">
    <property type="entry name" value="TRANSPOSASE, PUTATIVE-RELATED"/>
    <property type="match status" value="1"/>
</dbReference>
<keyword evidence="1" id="KW-0645">Protease</keyword>
<dbReference type="GO" id="GO:0006508">
    <property type="term" value="P:proteolysis"/>
    <property type="evidence" value="ECO:0007669"/>
    <property type="project" value="UniProtKB-KW"/>
</dbReference>
<evidence type="ECO:0000256" key="6">
    <source>
        <dbReference type="SAM" id="MobiDB-lite"/>
    </source>
</evidence>
<dbReference type="STRING" id="74649.A0A2P6QGJ4"/>
<dbReference type="Pfam" id="PF13976">
    <property type="entry name" value="gag_pre-integrs"/>
    <property type="match status" value="1"/>
</dbReference>
<dbReference type="SMART" id="SM00343">
    <property type="entry name" value="ZnF_C2HC"/>
    <property type="match status" value="1"/>
</dbReference>
<keyword evidence="2" id="KW-0479">Metal-binding</keyword>